<evidence type="ECO:0000313" key="4">
    <source>
        <dbReference type="Proteomes" id="UP000515908"/>
    </source>
</evidence>
<dbReference type="AlphaFoldDB" id="A0A7G2CJH5"/>
<feature type="domain" description="RRM" evidence="2">
    <location>
        <begin position="63"/>
        <end position="135"/>
    </location>
</feature>
<gene>
    <name evidence="3" type="ORF">ADEAN_000624600</name>
</gene>
<evidence type="ECO:0000313" key="3">
    <source>
        <dbReference type="EMBL" id="CAD2218753.1"/>
    </source>
</evidence>
<dbReference type="OrthoDB" id="6730379at2759"/>
<dbReference type="PROSITE" id="PS50102">
    <property type="entry name" value="RRM"/>
    <property type="match status" value="1"/>
</dbReference>
<dbReference type="InterPro" id="IPR035979">
    <property type="entry name" value="RBD_domain_sf"/>
</dbReference>
<dbReference type="CDD" id="cd00590">
    <property type="entry name" value="RRM_SF"/>
    <property type="match status" value="1"/>
</dbReference>
<keyword evidence="4" id="KW-1185">Reference proteome</keyword>
<organism evidence="3 4">
    <name type="scientific">Angomonas deanei</name>
    <dbReference type="NCBI Taxonomy" id="59799"/>
    <lineage>
        <taxon>Eukaryota</taxon>
        <taxon>Discoba</taxon>
        <taxon>Euglenozoa</taxon>
        <taxon>Kinetoplastea</taxon>
        <taxon>Metakinetoplastina</taxon>
        <taxon>Trypanosomatida</taxon>
        <taxon>Trypanosomatidae</taxon>
        <taxon>Strigomonadinae</taxon>
        <taxon>Angomonas</taxon>
    </lineage>
</organism>
<dbReference type="InterPro" id="IPR012677">
    <property type="entry name" value="Nucleotide-bd_a/b_plait_sf"/>
</dbReference>
<dbReference type="EMBL" id="LR877156">
    <property type="protein sequence ID" value="CAD2218753.1"/>
    <property type="molecule type" value="Genomic_DNA"/>
</dbReference>
<evidence type="ECO:0000256" key="1">
    <source>
        <dbReference type="PROSITE-ProRule" id="PRU00176"/>
    </source>
</evidence>
<keyword evidence="1" id="KW-0694">RNA-binding</keyword>
<evidence type="ECO:0000259" key="2">
    <source>
        <dbReference type="PROSITE" id="PS50102"/>
    </source>
</evidence>
<dbReference type="SUPFAM" id="SSF54928">
    <property type="entry name" value="RNA-binding domain, RBD"/>
    <property type="match status" value="1"/>
</dbReference>
<proteinExistence type="predicted"/>
<dbReference type="Proteomes" id="UP000515908">
    <property type="component" value="Chromosome 12"/>
</dbReference>
<dbReference type="Gene3D" id="3.30.70.330">
    <property type="match status" value="1"/>
</dbReference>
<dbReference type="GO" id="GO:0003723">
    <property type="term" value="F:RNA binding"/>
    <property type="evidence" value="ECO:0007669"/>
    <property type="project" value="UniProtKB-UniRule"/>
</dbReference>
<dbReference type="SMART" id="SM00360">
    <property type="entry name" value="RRM"/>
    <property type="match status" value="1"/>
</dbReference>
<name>A0A7G2CJH5_9TRYP</name>
<dbReference type="VEuPathDB" id="TriTrypDB:ADEAN_000624600"/>
<protein>
    <recommendedName>
        <fullName evidence="2">RRM domain-containing protein</fullName>
    </recommendedName>
</protein>
<sequence length="398" mass="43704">MERNNVAFVYYETIEQCTEALERMRGRAVENGVVLALNYGNVRTPGRLELDANGLPVGEAPTNVIYFGQLPANTEVSDLEKLLSPFEGFISAKYVASNNIGFGHFYTWEHAKVARLALHDATVKGAPIRVSFGKQNHNLTPEEIAAATGGSGGLDLDAMMQTDPDHHNIGGSGVVALSNGGGGGALTLPAMGGPAPQEANANSIFKREREAPTVDLEAELRTLLGCMYNSCGAKDAELGRVQLMPLCSRVDQCVDSETEKELTETIKLYTPTYSVHVFNTIAKRMAEFFDDDLHKKLLITYATTRALLSTKIEQTYFNEAALNSFLMVLLVASHGQAGAGADRLHSIIEYLLPHRFLDEKVKATDDYRASFREQLTKMQTNMKAQQDLASLLTRRRRN</sequence>
<reference evidence="3 4" key="1">
    <citation type="submission" date="2020-08" db="EMBL/GenBank/DDBJ databases">
        <authorList>
            <person name="Newling K."/>
            <person name="Davey J."/>
            <person name="Forrester S."/>
        </authorList>
    </citation>
    <scope>NUCLEOTIDE SEQUENCE [LARGE SCALE GENOMIC DNA]</scope>
    <source>
        <strain evidence="4">Crithidia deanei Carvalho (ATCC PRA-265)</strain>
    </source>
</reference>
<dbReference type="InterPro" id="IPR000504">
    <property type="entry name" value="RRM_dom"/>
</dbReference>
<accession>A0A7G2CJH5</accession>